<evidence type="ECO:0000256" key="1">
    <source>
        <dbReference type="ARBA" id="ARBA00006700"/>
    </source>
</evidence>
<keyword evidence="3" id="KW-0687">Ribonucleoprotein</keyword>
<dbReference type="InterPro" id="IPR012677">
    <property type="entry name" value="Nucleotide-bd_a/b_plait_sf"/>
</dbReference>
<dbReference type="EMBL" id="JAWRVE010000088">
    <property type="protein sequence ID" value="KAL1861317.1"/>
    <property type="molecule type" value="Genomic_DNA"/>
</dbReference>
<dbReference type="InterPro" id="IPR013025">
    <property type="entry name" value="Ribosomal_uL23-like"/>
</dbReference>
<evidence type="ECO:0000256" key="4">
    <source>
        <dbReference type="ARBA" id="ARBA00039977"/>
    </source>
</evidence>
<protein>
    <recommendedName>
        <fullName evidence="4">Large ribosomal subunit protein uL23m</fullName>
    </recommendedName>
</protein>
<dbReference type="SUPFAM" id="SSF54189">
    <property type="entry name" value="Ribosomal proteins S24e, L23 and L15e"/>
    <property type="match status" value="1"/>
</dbReference>
<sequence>MTTTAAAGAAEGLARAAPFRLGKKELFLPNHVVAFVRPKAGQPPTMATFNVPLTFNKLAFRDYLWNVYNVEVKSVRSFVNQMRPRQRQYGNSQGGRWYRPRSQKMMIADLARPFVWPEAPEDLSPWDKLMYDSIEGEHKKITDAQFRRQVGTPALRDQMERSRERVQLRKRADSLLAGNATWKPGQPLGASWVEVDESETVPAVQGDAKA</sequence>
<evidence type="ECO:0000256" key="2">
    <source>
        <dbReference type="ARBA" id="ARBA00022980"/>
    </source>
</evidence>
<comment type="similarity">
    <text evidence="1">Belongs to the universal ribosomal protein uL23 family.</text>
</comment>
<dbReference type="PANTHER" id="PTHR12059">
    <property type="entry name" value="RIBOSOMAL PROTEIN L23-RELATED"/>
    <property type="match status" value="1"/>
</dbReference>
<evidence type="ECO:0000313" key="6">
    <source>
        <dbReference type="Proteomes" id="UP001583177"/>
    </source>
</evidence>
<organism evidence="5 6">
    <name type="scientific">Diaporthe australafricana</name>
    <dbReference type="NCBI Taxonomy" id="127596"/>
    <lineage>
        <taxon>Eukaryota</taxon>
        <taxon>Fungi</taxon>
        <taxon>Dikarya</taxon>
        <taxon>Ascomycota</taxon>
        <taxon>Pezizomycotina</taxon>
        <taxon>Sordariomycetes</taxon>
        <taxon>Sordariomycetidae</taxon>
        <taxon>Diaporthales</taxon>
        <taxon>Diaporthaceae</taxon>
        <taxon>Diaporthe</taxon>
    </lineage>
</organism>
<keyword evidence="6" id="KW-1185">Reference proteome</keyword>
<evidence type="ECO:0000256" key="3">
    <source>
        <dbReference type="ARBA" id="ARBA00023274"/>
    </source>
</evidence>
<dbReference type="Pfam" id="PF00276">
    <property type="entry name" value="Ribosomal_L23"/>
    <property type="match status" value="1"/>
</dbReference>
<comment type="caution">
    <text evidence="5">The sequence shown here is derived from an EMBL/GenBank/DDBJ whole genome shotgun (WGS) entry which is preliminary data.</text>
</comment>
<dbReference type="Proteomes" id="UP001583177">
    <property type="component" value="Unassembled WGS sequence"/>
</dbReference>
<evidence type="ECO:0000313" key="5">
    <source>
        <dbReference type="EMBL" id="KAL1861317.1"/>
    </source>
</evidence>
<dbReference type="PANTHER" id="PTHR12059:SF5">
    <property type="entry name" value="LARGE RIBOSOMAL SUBUNIT PROTEIN UL23M"/>
    <property type="match status" value="1"/>
</dbReference>
<name>A0ABR3WG28_9PEZI</name>
<proteinExistence type="inferred from homology"/>
<dbReference type="InterPro" id="IPR012678">
    <property type="entry name" value="Ribosomal_uL23/eL15/eS24_sf"/>
</dbReference>
<reference evidence="5 6" key="1">
    <citation type="journal article" date="2024" name="IMA Fungus">
        <title>IMA Genome - F19 : A genome assembly and annotation guide to empower mycologists, including annotated draft genome sequences of Ceratocystis pirilliformis, Diaporthe australafricana, Fusarium ophioides, Paecilomyces lecythidis, and Sporothrix stenoceras.</title>
        <authorList>
            <person name="Aylward J."/>
            <person name="Wilson A.M."/>
            <person name="Visagie C.M."/>
            <person name="Spraker J."/>
            <person name="Barnes I."/>
            <person name="Buitendag C."/>
            <person name="Ceriani C."/>
            <person name="Del Mar Angel L."/>
            <person name="du Plessis D."/>
            <person name="Fuchs T."/>
            <person name="Gasser K."/>
            <person name="Kramer D."/>
            <person name="Li W."/>
            <person name="Munsamy K."/>
            <person name="Piso A."/>
            <person name="Price J.L."/>
            <person name="Sonnekus B."/>
            <person name="Thomas C."/>
            <person name="van der Nest A."/>
            <person name="van Dijk A."/>
            <person name="van Heerden A."/>
            <person name="van Vuuren N."/>
            <person name="Yilmaz N."/>
            <person name="Duong T.A."/>
            <person name="van der Merwe N.A."/>
            <person name="Wingfield M.J."/>
            <person name="Wingfield B.D."/>
        </authorList>
    </citation>
    <scope>NUCLEOTIDE SEQUENCE [LARGE SCALE GENOMIC DNA]</scope>
    <source>
        <strain evidence="5 6">CMW 18300</strain>
    </source>
</reference>
<dbReference type="GO" id="GO:0005840">
    <property type="term" value="C:ribosome"/>
    <property type="evidence" value="ECO:0007669"/>
    <property type="project" value="UniProtKB-KW"/>
</dbReference>
<gene>
    <name evidence="5" type="primary">MRP20</name>
    <name evidence="5" type="ORF">Daus18300_008993</name>
</gene>
<dbReference type="Gene3D" id="3.30.70.330">
    <property type="match status" value="1"/>
</dbReference>
<keyword evidence="2 5" id="KW-0689">Ribosomal protein</keyword>
<accession>A0ABR3WG28</accession>